<proteinExistence type="predicted"/>
<gene>
    <name evidence="1" type="ORF">HF526_29990</name>
</gene>
<dbReference type="EMBL" id="JAAXLA010000087">
    <property type="protein sequence ID" value="NMI01495.1"/>
    <property type="molecule type" value="Genomic_DNA"/>
</dbReference>
<organism evidence="1 2">
    <name type="scientific">Pseudonocardia acidicola</name>
    <dbReference type="NCBI Taxonomy" id="2724939"/>
    <lineage>
        <taxon>Bacteria</taxon>
        <taxon>Bacillati</taxon>
        <taxon>Actinomycetota</taxon>
        <taxon>Actinomycetes</taxon>
        <taxon>Pseudonocardiales</taxon>
        <taxon>Pseudonocardiaceae</taxon>
        <taxon>Pseudonocardia</taxon>
    </lineage>
</organism>
<dbReference type="Proteomes" id="UP000820669">
    <property type="component" value="Unassembled WGS sequence"/>
</dbReference>
<evidence type="ECO:0000313" key="2">
    <source>
        <dbReference type="Proteomes" id="UP000820669"/>
    </source>
</evidence>
<evidence type="ECO:0000313" key="1">
    <source>
        <dbReference type="EMBL" id="NMI01495.1"/>
    </source>
</evidence>
<comment type="caution">
    <text evidence="1">The sequence shown here is derived from an EMBL/GenBank/DDBJ whole genome shotgun (WGS) entry which is preliminary data.</text>
</comment>
<sequence length="83" mass="9212">MDEPDYIVLRSGPALPEGFLPVGWEGRWFDRATFASGPGQELRVPGRYAVGVATPTGRFEVREYDGAVAEVWEVRAGDEESWP</sequence>
<protein>
    <submittedName>
        <fullName evidence="1">Uncharacterized protein</fullName>
    </submittedName>
</protein>
<name>A0ABX1SMJ2_9PSEU</name>
<keyword evidence="2" id="KW-1185">Reference proteome</keyword>
<reference evidence="1 2" key="1">
    <citation type="submission" date="2020-04" db="EMBL/GenBank/DDBJ databases">
        <authorList>
            <person name="Klaysubun C."/>
            <person name="Duangmal K."/>
            <person name="Lipun K."/>
        </authorList>
    </citation>
    <scope>NUCLEOTIDE SEQUENCE [LARGE SCALE GENOMIC DNA]</scope>
    <source>
        <strain evidence="1 2">K10HN5</strain>
    </source>
</reference>
<dbReference type="RefSeq" id="WP_169384954.1">
    <property type="nucleotide sequence ID" value="NZ_JAAXLA010000087.1"/>
</dbReference>
<accession>A0ABX1SMJ2</accession>